<organism evidence="4 5">
    <name type="scientific">Alosa alosa</name>
    <name type="common">allis shad</name>
    <dbReference type="NCBI Taxonomy" id="278164"/>
    <lineage>
        <taxon>Eukaryota</taxon>
        <taxon>Metazoa</taxon>
        <taxon>Chordata</taxon>
        <taxon>Craniata</taxon>
        <taxon>Vertebrata</taxon>
        <taxon>Euteleostomi</taxon>
        <taxon>Actinopterygii</taxon>
        <taxon>Neopterygii</taxon>
        <taxon>Teleostei</taxon>
        <taxon>Clupei</taxon>
        <taxon>Clupeiformes</taxon>
        <taxon>Clupeoidei</taxon>
        <taxon>Clupeidae</taxon>
        <taxon>Alosa</taxon>
    </lineage>
</organism>
<dbReference type="GO" id="GO:0006355">
    <property type="term" value="P:regulation of DNA-templated transcription"/>
    <property type="evidence" value="ECO:0007669"/>
    <property type="project" value="TreeGrafter"/>
</dbReference>
<dbReference type="GO" id="GO:0005634">
    <property type="term" value="C:nucleus"/>
    <property type="evidence" value="ECO:0007669"/>
    <property type="project" value="TreeGrafter"/>
</dbReference>
<reference evidence="4" key="1">
    <citation type="submission" date="2020-10" db="EMBL/GenBank/DDBJ databases">
        <title>Chromosome-scale genome assembly of the Allis shad, Alosa alosa.</title>
        <authorList>
            <person name="Margot Z."/>
            <person name="Christophe K."/>
            <person name="Cabau C."/>
            <person name="Louis A."/>
            <person name="Berthelot C."/>
            <person name="Parey E."/>
            <person name="Roest Crollius H."/>
            <person name="Montfort J."/>
            <person name="Robinson-Rechavi M."/>
            <person name="Bucao C."/>
            <person name="Bouchez O."/>
            <person name="Gislard M."/>
            <person name="Lluch J."/>
            <person name="Milhes M."/>
            <person name="Lampietro C."/>
            <person name="Lopez Roques C."/>
            <person name="Donnadieu C."/>
            <person name="Braasch I."/>
            <person name="Desvignes T."/>
            <person name="Postlethwait J."/>
            <person name="Bobe J."/>
            <person name="Guiguen Y."/>
        </authorList>
    </citation>
    <scope>NUCLEOTIDE SEQUENCE</scope>
    <source>
        <strain evidence="4">M-15738</strain>
        <tissue evidence="4">Blood</tissue>
    </source>
</reference>
<evidence type="ECO:0000313" key="5">
    <source>
        <dbReference type="Proteomes" id="UP000823561"/>
    </source>
</evidence>
<dbReference type="Pfam" id="PF16794">
    <property type="entry name" value="fn3_4"/>
    <property type="match status" value="1"/>
</dbReference>
<feature type="compositionally biased region" description="Polar residues" evidence="2">
    <location>
        <begin position="184"/>
        <end position="200"/>
    </location>
</feature>
<feature type="region of interest" description="Disordered" evidence="2">
    <location>
        <begin position="181"/>
        <end position="305"/>
    </location>
</feature>
<sequence length="460" mass="50620">MSAMKRKRSPERQLPGPQMLSKTIEEMVNSKVCVVIEELESTRKEQQQKMKDLDVDEKNFEEKLKKLKAHIQKVKRRGDAAMAYLRQRHTPGKTVCLDQRSGLRSLSTTPPADSCAPGAVTSSRNSDSGDGSSDGWLMAENDNEEAGSGQSRRKAVEGFWQGWRGRMQLVDLTAEDIPVDLPEQSCSERSNTSSHVTTSLPKEVKVKVEEDRSSSNGPPQSMSTPQPAPEPCPSPPLRLVKAEPESPKPVSIKTEETPYAVSESAAQQQATNTSQVTSTIPIPPSSLAAQNNTTDSKANIKGGDDPKLKKILVRDANVHGDDWKKQLHPLPDRSFPTTLPLAAASKNVPQALSVKVWRSGSDPNSLFLRWQVAEEDPHAPPMDSYFIYVAQQNLDGVFSRWSMAGSVPASPLPMNCHLSEFPSYRCLCFAVVGRDKFGRFGPYSEVVGIYAKSVKPVVRQ</sequence>
<feature type="domain" description="Fibronectin type-III" evidence="3">
    <location>
        <begin position="348"/>
        <end position="454"/>
    </location>
</feature>
<gene>
    <name evidence="4" type="ORF">AALO_G00077390</name>
</gene>
<feature type="compositionally biased region" description="Low complexity" evidence="2">
    <location>
        <begin position="262"/>
        <end position="279"/>
    </location>
</feature>
<dbReference type="AlphaFoldDB" id="A0AAV6GWV0"/>
<feature type="region of interest" description="Disordered" evidence="2">
    <location>
        <begin position="1"/>
        <end position="22"/>
    </location>
</feature>
<dbReference type="InterPro" id="IPR056565">
    <property type="entry name" value="Fn3_ATF7IP"/>
</dbReference>
<dbReference type="Proteomes" id="UP000823561">
    <property type="component" value="Chromosome 6"/>
</dbReference>
<comment type="caution">
    <text evidence="4">The sequence shown here is derived from an EMBL/GenBank/DDBJ whole genome shotgun (WGS) entry which is preliminary data.</text>
</comment>
<evidence type="ECO:0000256" key="2">
    <source>
        <dbReference type="SAM" id="MobiDB-lite"/>
    </source>
</evidence>
<evidence type="ECO:0000313" key="4">
    <source>
        <dbReference type="EMBL" id="KAG5279400.1"/>
    </source>
</evidence>
<dbReference type="GO" id="GO:0003712">
    <property type="term" value="F:transcription coregulator activity"/>
    <property type="evidence" value="ECO:0007669"/>
    <property type="project" value="TreeGrafter"/>
</dbReference>
<dbReference type="PROSITE" id="PS50853">
    <property type="entry name" value="FN3"/>
    <property type="match status" value="1"/>
</dbReference>
<dbReference type="PANTHER" id="PTHR23210:SF26">
    <property type="entry name" value="ACTIVATING TRANSCRIPTION FACTOR 7-INTERACTING PROTEIN 1"/>
    <property type="match status" value="1"/>
</dbReference>
<keyword evidence="5" id="KW-1185">Reference proteome</keyword>
<feature type="compositionally biased region" description="Polar residues" evidence="2">
    <location>
        <begin position="287"/>
        <end position="297"/>
    </location>
</feature>
<dbReference type="GO" id="GO:0005667">
    <property type="term" value="C:transcription regulator complex"/>
    <property type="evidence" value="ECO:0007669"/>
    <property type="project" value="TreeGrafter"/>
</dbReference>
<evidence type="ECO:0000259" key="3">
    <source>
        <dbReference type="PROSITE" id="PS50853"/>
    </source>
</evidence>
<name>A0AAV6GWV0_9TELE</name>
<feature type="coiled-coil region" evidence="1">
    <location>
        <begin position="36"/>
        <end position="77"/>
    </location>
</feature>
<dbReference type="PANTHER" id="PTHR23210">
    <property type="entry name" value="ACTIVATING TRANSCRIPTION FACTOR 7 INTERACTING PROTEIN"/>
    <property type="match status" value="1"/>
</dbReference>
<feature type="region of interest" description="Disordered" evidence="2">
    <location>
        <begin position="98"/>
        <end position="153"/>
    </location>
</feature>
<protein>
    <recommendedName>
        <fullName evidence="3">Fibronectin type-III domain-containing protein</fullName>
    </recommendedName>
</protein>
<feature type="compositionally biased region" description="Pro residues" evidence="2">
    <location>
        <begin position="226"/>
        <end position="236"/>
    </location>
</feature>
<dbReference type="InterPro" id="IPR026085">
    <property type="entry name" value="ATF7-int"/>
</dbReference>
<evidence type="ECO:0000256" key="1">
    <source>
        <dbReference type="SAM" id="Coils"/>
    </source>
</evidence>
<feature type="compositionally biased region" description="Polar residues" evidence="2">
    <location>
        <begin position="214"/>
        <end position="224"/>
    </location>
</feature>
<feature type="compositionally biased region" description="Low complexity" evidence="2">
    <location>
        <begin position="122"/>
        <end position="135"/>
    </location>
</feature>
<dbReference type="InterPro" id="IPR003961">
    <property type="entry name" value="FN3_dom"/>
</dbReference>
<feature type="compositionally biased region" description="Basic and acidic residues" evidence="2">
    <location>
        <begin position="202"/>
        <end position="213"/>
    </location>
</feature>
<keyword evidence="1" id="KW-0175">Coiled coil</keyword>
<accession>A0AAV6GWV0</accession>
<dbReference type="EMBL" id="JADWDJ010000006">
    <property type="protein sequence ID" value="KAG5279400.1"/>
    <property type="molecule type" value="Genomic_DNA"/>
</dbReference>
<feature type="compositionally biased region" description="Polar residues" evidence="2">
    <location>
        <begin position="102"/>
        <end position="111"/>
    </location>
</feature>
<proteinExistence type="predicted"/>